<comment type="caution">
    <text evidence="14">The sequence shown here is derived from an EMBL/GenBank/DDBJ whole genome shotgun (WGS) entry which is preliminary data.</text>
</comment>
<evidence type="ECO:0000256" key="13">
    <source>
        <dbReference type="RuleBase" id="RU004516"/>
    </source>
</evidence>
<dbReference type="Gene3D" id="3.20.10.10">
    <property type="entry name" value="D-amino Acid Aminotransferase, subunit A, domain 2"/>
    <property type="match status" value="1"/>
</dbReference>
<keyword evidence="8 13" id="KW-0663">Pyridoxal phosphate</keyword>
<dbReference type="PROSITE" id="PS00770">
    <property type="entry name" value="AA_TRANSFER_CLASS_4"/>
    <property type="match status" value="1"/>
</dbReference>
<keyword evidence="14" id="KW-0032">Aminotransferase</keyword>
<dbReference type="InterPro" id="IPR036038">
    <property type="entry name" value="Aminotransferase-like"/>
</dbReference>
<comment type="pathway">
    <text evidence="3">Amino-acid biosynthesis; L-isoleucine biosynthesis; L-isoleucine from 2-oxobutanoate: step 4/4.</text>
</comment>
<dbReference type="Pfam" id="PF01063">
    <property type="entry name" value="Aminotran_4"/>
    <property type="match status" value="1"/>
</dbReference>
<evidence type="ECO:0000256" key="1">
    <source>
        <dbReference type="ARBA" id="ARBA00001933"/>
    </source>
</evidence>
<evidence type="ECO:0000256" key="9">
    <source>
        <dbReference type="ARBA" id="ARBA00048212"/>
    </source>
</evidence>
<sequence>MYLTYFKGQWAEGNTPLFGAMDHSVWLGSSVFDGARAVRGHMPDLRLHLKRVVQSAQQLGLNCPYTVDEMEALVREGVARFPADAELYIRPLVYAADGFLIPDADKSGFALTLFDAPMPAFTGFSACLSTLRRPDASMAPTDAKASALYANTTRALREAKERGFDNAVVVDGRGNVAEFASSNLFLVTPAGEVVTPVPNGTFLAGITRARVIALLEEAGVKVVERTVDTAELDTAVEIFSTGNYGKVTPCVRYEGRTLEVGPIATLARDKYLAYMERE</sequence>
<comment type="catalytic activity">
    <reaction evidence="11">
        <text>L-leucine + 2-oxoglutarate = 4-methyl-2-oxopentanoate + L-glutamate</text>
        <dbReference type="Rhea" id="RHEA:18321"/>
        <dbReference type="ChEBI" id="CHEBI:16810"/>
        <dbReference type="ChEBI" id="CHEBI:17865"/>
        <dbReference type="ChEBI" id="CHEBI:29985"/>
        <dbReference type="ChEBI" id="CHEBI:57427"/>
        <dbReference type="EC" id="2.6.1.42"/>
    </reaction>
</comment>
<proteinExistence type="inferred from homology"/>
<dbReference type="EC" id="2.6.1.42" evidence="7"/>
<gene>
    <name evidence="14" type="ORF">LMJ30_17960</name>
</gene>
<comment type="pathway">
    <text evidence="5">Amino-acid biosynthesis; L-leucine biosynthesis; L-leucine from 3-methyl-2-oxobutanoate: step 4/4.</text>
</comment>
<accession>A0ABS8IYC5</accession>
<evidence type="ECO:0000256" key="3">
    <source>
        <dbReference type="ARBA" id="ARBA00004824"/>
    </source>
</evidence>
<evidence type="ECO:0000256" key="12">
    <source>
        <dbReference type="RuleBase" id="RU004106"/>
    </source>
</evidence>
<dbReference type="InterPro" id="IPR050571">
    <property type="entry name" value="Class-IV_PLP-Dep_Aminotrnsfr"/>
</dbReference>
<evidence type="ECO:0000256" key="4">
    <source>
        <dbReference type="ARBA" id="ARBA00004931"/>
    </source>
</evidence>
<protein>
    <recommendedName>
        <fullName evidence="7">branched-chain-amino-acid transaminase</fullName>
        <ecNumber evidence="7">2.6.1.42</ecNumber>
    </recommendedName>
</protein>
<comment type="catalytic activity">
    <reaction evidence="9">
        <text>L-valine + 2-oxoglutarate = 3-methyl-2-oxobutanoate + L-glutamate</text>
        <dbReference type="Rhea" id="RHEA:24813"/>
        <dbReference type="ChEBI" id="CHEBI:11851"/>
        <dbReference type="ChEBI" id="CHEBI:16810"/>
        <dbReference type="ChEBI" id="CHEBI:29985"/>
        <dbReference type="ChEBI" id="CHEBI:57762"/>
        <dbReference type="EC" id="2.6.1.42"/>
    </reaction>
</comment>
<evidence type="ECO:0000256" key="7">
    <source>
        <dbReference type="ARBA" id="ARBA00013053"/>
    </source>
</evidence>
<organism evidence="14 15">
    <name type="scientific">Massilia agrisoli</name>
    <dbReference type="NCBI Taxonomy" id="2892444"/>
    <lineage>
        <taxon>Bacteria</taxon>
        <taxon>Pseudomonadati</taxon>
        <taxon>Pseudomonadota</taxon>
        <taxon>Betaproteobacteria</taxon>
        <taxon>Burkholderiales</taxon>
        <taxon>Oxalobacteraceae</taxon>
        <taxon>Telluria group</taxon>
        <taxon>Massilia</taxon>
    </lineage>
</organism>
<dbReference type="SUPFAM" id="SSF56752">
    <property type="entry name" value="D-aminoacid aminotransferase-like PLP-dependent enzymes"/>
    <property type="match status" value="1"/>
</dbReference>
<evidence type="ECO:0000256" key="6">
    <source>
        <dbReference type="ARBA" id="ARBA00009320"/>
    </source>
</evidence>
<keyword evidence="14" id="KW-0808">Transferase</keyword>
<comment type="function">
    <text evidence="2">Acts on leucine, isoleucine and valine.</text>
</comment>
<dbReference type="Gene3D" id="3.30.470.10">
    <property type="match status" value="1"/>
</dbReference>
<evidence type="ECO:0000256" key="10">
    <source>
        <dbReference type="ARBA" id="ARBA00048798"/>
    </source>
</evidence>
<dbReference type="PANTHER" id="PTHR42743">
    <property type="entry name" value="AMINO-ACID AMINOTRANSFERASE"/>
    <property type="match status" value="1"/>
</dbReference>
<dbReference type="InterPro" id="IPR043132">
    <property type="entry name" value="BCAT-like_C"/>
</dbReference>
<comment type="similarity">
    <text evidence="6 12">Belongs to the class-IV pyridoxal-phosphate-dependent aminotransferase family.</text>
</comment>
<dbReference type="PANTHER" id="PTHR42743:SF11">
    <property type="entry name" value="AMINODEOXYCHORISMATE LYASE"/>
    <property type="match status" value="1"/>
</dbReference>
<dbReference type="EMBL" id="JAJHPV010000020">
    <property type="protein sequence ID" value="MCC6072822.1"/>
    <property type="molecule type" value="Genomic_DNA"/>
</dbReference>
<keyword evidence="15" id="KW-1185">Reference proteome</keyword>
<dbReference type="Proteomes" id="UP001198701">
    <property type="component" value="Unassembled WGS sequence"/>
</dbReference>
<evidence type="ECO:0000256" key="11">
    <source>
        <dbReference type="ARBA" id="ARBA00049229"/>
    </source>
</evidence>
<comment type="catalytic activity">
    <reaction evidence="10">
        <text>L-isoleucine + 2-oxoglutarate = (S)-3-methyl-2-oxopentanoate + L-glutamate</text>
        <dbReference type="Rhea" id="RHEA:24801"/>
        <dbReference type="ChEBI" id="CHEBI:16810"/>
        <dbReference type="ChEBI" id="CHEBI:29985"/>
        <dbReference type="ChEBI" id="CHEBI:35146"/>
        <dbReference type="ChEBI" id="CHEBI:58045"/>
        <dbReference type="EC" id="2.6.1.42"/>
    </reaction>
</comment>
<reference evidence="14 15" key="1">
    <citation type="submission" date="2021-11" db="EMBL/GenBank/DDBJ databases">
        <authorList>
            <person name="Huq M.A."/>
        </authorList>
    </citation>
    <scope>NUCLEOTIDE SEQUENCE [LARGE SCALE GENOMIC DNA]</scope>
    <source>
        <strain evidence="14 15">MAHUQ-52</strain>
    </source>
</reference>
<dbReference type="InterPro" id="IPR018300">
    <property type="entry name" value="Aminotrans_IV_CS"/>
</dbReference>
<evidence type="ECO:0000313" key="14">
    <source>
        <dbReference type="EMBL" id="MCC6072822.1"/>
    </source>
</evidence>
<comment type="cofactor">
    <cofactor evidence="1 13">
        <name>pyridoxal 5'-phosphate</name>
        <dbReference type="ChEBI" id="CHEBI:597326"/>
    </cofactor>
</comment>
<dbReference type="GO" id="GO:0004084">
    <property type="term" value="F:branched-chain-amino-acid transaminase activity"/>
    <property type="evidence" value="ECO:0007669"/>
    <property type="project" value="UniProtKB-EC"/>
</dbReference>
<evidence type="ECO:0000256" key="5">
    <source>
        <dbReference type="ARBA" id="ARBA00005072"/>
    </source>
</evidence>
<dbReference type="NCBIfam" id="NF009896">
    <property type="entry name" value="PRK13356.1"/>
    <property type="match status" value="1"/>
</dbReference>
<evidence type="ECO:0000256" key="2">
    <source>
        <dbReference type="ARBA" id="ARBA00003109"/>
    </source>
</evidence>
<evidence type="ECO:0000256" key="8">
    <source>
        <dbReference type="ARBA" id="ARBA00022898"/>
    </source>
</evidence>
<dbReference type="InterPro" id="IPR043131">
    <property type="entry name" value="BCAT-like_N"/>
</dbReference>
<name>A0ABS8IYC5_9BURK</name>
<evidence type="ECO:0000313" key="15">
    <source>
        <dbReference type="Proteomes" id="UP001198701"/>
    </source>
</evidence>
<dbReference type="InterPro" id="IPR001544">
    <property type="entry name" value="Aminotrans_IV"/>
</dbReference>
<dbReference type="RefSeq" id="WP_229433794.1">
    <property type="nucleotide sequence ID" value="NZ_JAJHPV010000020.1"/>
</dbReference>
<comment type="pathway">
    <text evidence="4">Amino-acid biosynthesis; L-valine biosynthesis; L-valine from pyruvate: step 4/4.</text>
</comment>